<dbReference type="RefSeq" id="XP_016757921.1">
    <property type="nucleotide sequence ID" value="XM_016903050.1"/>
</dbReference>
<keyword evidence="11" id="KW-1185">Reference proteome</keyword>
<feature type="signal peptide" evidence="8">
    <location>
        <begin position="1"/>
        <end position="23"/>
    </location>
</feature>
<evidence type="ECO:0000313" key="11">
    <source>
        <dbReference type="Proteomes" id="UP000016931"/>
    </source>
</evidence>
<dbReference type="GO" id="GO:0004601">
    <property type="term" value="F:peroxidase activity"/>
    <property type="evidence" value="ECO:0007669"/>
    <property type="project" value="UniProtKB-KW"/>
</dbReference>
<feature type="chain" id="PRO_5004032343" description="Heme haloperoxidase family profile domain-containing protein" evidence="8">
    <location>
        <begin position="24"/>
        <end position="460"/>
    </location>
</feature>
<evidence type="ECO:0000256" key="6">
    <source>
        <dbReference type="ARBA" id="ARBA00023004"/>
    </source>
</evidence>
<evidence type="ECO:0000256" key="5">
    <source>
        <dbReference type="ARBA" id="ARBA00023002"/>
    </source>
</evidence>
<keyword evidence="6" id="KW-0408">Iron</keyword>
<keyword evidence="4" id="KW-0479">Metal-binding</keyword>
<dbReference type="Gene3D" id="1.10.489.10">
    <property type="entry name" value="Chloroperoxidase-like"/>
    <property type="match status" value="1"/>
</dbReference>
<protein>
    <recommendedName>
        <fullName evidence="9">Heme haloperoxidase family profile domain-containing protein</fullName>
    </recommendedName>
</protein>
<dbReference type="PANTHER" id="PTHR33577">
    <property type="entry name" value="STERIGMATOCYSTIN BIOSYNTHESIS PEROXIDASE STCC-RELATED"/>
    <property type="match status" value="1"/>
</dbReference>
<evidence type="ECO:0000313" key="10">
    <source>
        <dbReference type="EMBL" id="EMF09800.1"/>
    </source>
</evidence>
<dbReference type="InterPro" id="IPR036851">
    <property type="entry name" value="Chloroperoxidase-like_sf"/>
</dbReference>
<accession>M3BT06</accession>
<comment type="similarity">
    <text evidence="7">Belongs to the chloroperoxidase family.</text>
</comment>
<keyword evidence="5" id="KW-0560">Oxidoreductase</keyword>
<dbReference type="PROSITE" id="PS51405">
    <property type="entry name" value="HEME_HALOPEROXIDASE"/>
    <property type="match status" value="1"/>
</dbReference>
<evidence type="ECO:0000256" key="8">
    <source>
        <dbReference type="SAM" id="SignalP"/>
    </source>
</evidence>
<dbReference type="EMBL" id="KB456268">
    <property type="protein sequence ID" value="EMF09800.1"/>
    <property type="molecule type" value="Genomic_DNA"/>
</dbReference>
<name>M3BT06_SPHMS</name>
<gene>
    <name evidence="10" type="ORF">SEPMUDRAFT_143610</name>
</gene>
<comment type="cofactor">
    <cofactor evidence="1">
        <name>heme b</name>
        <dbReference type="ChEBI" id="CHEBI:60344"/>
    </cofactor>
</comment>
<dbReference type="GO" id="GO:0046872">
    <property type="term" value="F:metal ion binding"/>
    <property type="evidence" value="ECO:0007669"/>
    <property type="project" value="UniProtKB-KW"/>
</dbReference>
<dbReference type="AlphaFoldDB" id="M3BT06"/>
<evidence type="ECO:0000256" key="3">
    <source>
        <dbReference type="ARBA" id="ARBA00022617"/>
    </source>
</evidence>
<keyword evidence="2" id="KW-0575">Peroxidase</keyword>
<dbReference type="GeneID" id="27900187"/>
<evidence type="ECO:0000256" key="1">
    <source>
        <dbReference type="ARBA" id="ARBA00001970"/>
    </source>
</evidence>
<evidence type="ECO:0000256" key="4">
    <source>
        <dbReference type="ARBA" id="ARBA00022723"/>
    </source>
</evidence>
<dbReference type="Pfam" id="PF01328">
    <property type="entry name" value="Peroxidase_2"/>
    <property type="match status" value="1"/>
</dbReference>
<evidence type="ECO:0000259" key="9">
    <source>
        <dbReference type="PROSITE" id="PS51405"/>
    </source>
</evidence>
<organism evidence="10 11">
    <name type="scientific">Sphaerulina musiva (strain SO2202)</name>
    <name type="common">Poplar stem canker fungus</name>
    <name type="synonym">Septoria musiva</name>
    <dbReference type="NCBI Taxonomy" id="692275"/>
    <lineage>
        <taxon>Eukaryota</taxon>
        <taxon>Fungi</taxon>
        <taxon>Dikarya</taxon>
        <taxon>Ascomycota</taxon>
        <taxon>Pezizomycotina</taxon>
        <taxon>Dothideomycetes</taxon>
        <taxon>Dothideomycetidae</taxon>
        <taxon>Mycosphaerellales</taxon>
        <taxon>Mycosphaerellaceae</taxon>
        <taxon>Sphaerulina</taxon>
    </lineage>
</organism>
<dbReference type="SUPFAM" id="SSF47571">
    <property type="entry name" value="Cloroperoxidase"/>
    <property type="match status" value="1"/>
</dbReference>
<evidence type="ECO:0000256" key="7">
    <source>
        <dbReference type="ARBA" id="ARBA00025795"/>
    </source>
</evidence>
<dbReference type="HOGENOM" id="CLU_029871_3_2_1"/>
<dbReference type="OrthoDB" id="407298at2759"/>
<dbReference type="InterPro" id="IPR000028">
    <property type="entry name" value="Chloroperoxidase"/>
</dbReference>
<dbReference type="Proteomes" id="UP000016931">
    <property type="component" value="Unassembled WGS sequence"/>
</dbReference>
<dbReference type="PANTHER" id="PTHR33577:SF1">
    <property type="entry name" value="HEME HALOPEROXIDASE FAMILY PROFILE DOMAIN-CONTAINING PROTEIN"/>
    <property type="match status" value="1"/>
</dbReference>
<sequence length="460" mass="49617">MKYYAAAPPLLLLLSSAPQLATAFPSSILSQAASQDPSFAARAAEILRSSSSSSSSNTFNSKRQQILTADGATKIFEPVGIFNAEAQLVDVGPGSGHEWIAPGPEDLRGPCPGLNAFANHGFLPHNGYATITQFIEATNSVVGMGVQLAAFLAVLGAGIDGDGISWSIHGTPPPGVGGPLSGFGNGLSGSHNKYESDASPTRPDLYQTGNNYKLIIDQFRQLISMSPNGIIDLNSLTAFRSQRFDDQISSNPFFFNGPFTGVLVQPAAYTFIYRFMANHSVESPHGELRSEVLQSWFGVEEEEGGGGEYVWREGWERIPLNWYKRPIEYPYDNAYFLADAANAAALHPKFLNIGGNTNGPNTFTGLNITSFTSGLFPAENFFTKKDSFACFAYQFAAQAKPDLLGALDVVTGQIPSLTSQVKALMGELEGCSQLRGVDEELLMQFQGYRRSKGEGIVKRF</sequence>
<reference evidence="10 11" key="1">
    <citation type="journal article" date="2012" name="PLoS Pathog.">
        <title>Diverse lifestyles and strategies of plant pathogenesis encoded in the genomes of eighteen Dothideomycetes fungi.</title>
        <authorList>
            <person name="Ohm R.A."/>
            <person name="Feau N."/>
            <person name="Henrissat B."/>
            <person name="Schoch C.L."/>
            <person name="Horwitz B.A."/>
            <person name="Barry K.W."/>
            <person name="Condon B.J."/>
            <person name="Copeland A.C."/>
            <person name="Dhillon B."/>
            <person name="Glaser F."/>
            <person name="Hesse C.N."/>
            <person name="Kosti I."/>
            <person name="LaButti K."/>
            <person name="Lindquist E.A."/>
            <person name="Lucas S."/>
            <person name="Salamov A.A."/>
            <person name="Bradshaw R.E."/>
            <person name="Ciuffetti L."/>
            <person name="Hamelin R.C."/>
            <person name="Kema G.H.J."/>
            <person name="Lawrence C."/>
            <person name="Scott J.A."/>
            <person name="Spatafora J.W."/>
            <person name="Turgeon B.G."/>
            <person name="de Wit P.J.G.M."/>
            <person name="Zhong S."/>
            <person name="Goodwin S.B."/>
            <person name="Grigoriev I.V."/>
        </authorList>
    </citation>
    <scope>NUCLEOTIDE SEQUENCE [LARGE SCALE GENOMIC DNA]</scope>
    <source>
        <strain evidence="10 11">SO2202</strain>
    </source>
</reference>
<keyword evidence="3" id="KW-0349">Heme</keyword>
<evidence type="ECO:0000256" key="2">
    <source>
        <dbReference type="ARBA" id="ARBA00022559"/>
    </source>
</evidence>
<feature type="domain" description="Heme haloperoxidase family profile" evidence="9">
    <location>
        <begin position="95"/>
        <end position="338"/>
    </location>
</feature>
<proteinExistence type="inferred from homology"/>
<keyword evidence="8" id="KW-0732">Signal</keyword>
<dbReference type="eggNOG" id="ENOG502S6CG">
    <property type="taxonomic scope" value="Eukaryota"/>
</dbReference>